<proteinExistence type="predicted"/>
<keyword evidence="2" id="KW-1185">Reference proteome</keyword>
<dbReference type="InterPro" id="IPR011989">
    <property type="entry name" value="ARM-like"/>
</dbReference>
<dbReference type="OrthoDB" id="3374146at2"/>
<dbReference type="EMBL" id="SZQA01000028">
    <property type="protein sequence ID" value="TKK85378.1"/>
    <property type="molecule type" value="Genomic_DNA"/>
</dbReference>
<dbReference type="RefSeq" id="WP_137249712.1">
    <property type="nucleotide sequence ID" value="NZ_SZQA01000028.1"/>
</dbReference>
<evidence type="ECO:0000313" key="2">
    <source>
        <dbReference type="Proteomes" id="UP000308705"/>
    </source>
</evidence>
<organism evidence="1 2">
    <name type="scientific">Herbidospora galbida</name>
    <dbReference type="NCBI Taxonomy" id="2575442"/>
    <lineage>
        <taxon>Bacteria</taxon>
        <taxon>Bacillati</taxon>
        <taxon>Actinomycetota</taxon>
        <taxon>Actinomycetes</taxon>
        <taxon>Streptosporangiales</taxon>
        <taxon>Streptosporangiaceae</taxon>
        <taxon>Herbidospora</taxon>
    </lineage>
</organism>
<comment type="caution">
    <text evidence="1">The sequence shown here is derived from an EMBL/GenBank/DDBJ whole genome shotgun (WGS) entry which is preliminary data.</text>
</comment>
<evidence type="ECO:0008006" key="3">
    <source>
        <dbReference type="Google" id="ProtNLM"/>
    </source>
</evidence>
<dbReference type="Gene3D" id="1.25.10.10">
    <property type="entry name" value="Leucine-rich Repeat Variant"/>
    <property type="match status" value="1"/>
</dbReference>
<name>A0A4U3M8P0_9ACTN</name>
<sequence length="429" mass="48127">MDLRPSRMQITAHELFDDEVPDSRLWELTADMWIALDDSIRSGYFRRLPPDLPLVRRPVHVLLMACSSRGEFRERAIVQLARHPVLWPLLVIRALDWAGPVRAYARHILVNVATRPEAAGRVIPTAVRLRDRIGGRDLLDLLRPLVPFDAHADFDDRTMRLVVEELIRRDDVEALRRLHGRMTAPAAMLRAAGHLLDRSEPEPFLRSRFSQIRARALVLAPHRGAEFLEDPSKIVRLTAQGVVRRAGGDPASHYRANLAGPASIEGLGESAGPADAERITPFLRHPRAKVRAAAARALRGWERHDDVAPLIHDPSARVVRQAVKSLRAAGAPPDFGLLDRAHPPHVRRAGHRLLVAADPWTRLKADLLLLGDPELGTNAFMDLQAWCGPVLAALHRPCPEEWRAELGVLVEKAPEKIRGRLRWALDPRR</sequence>
<accession>A0A4U3M8P0</accession>
<protein>
    <recommendedName>
        <fullName evidence="3">HEAT repeat domain-containing protein</fullName>
    </recommendedName>
</protein>
<evidence type="ECO:0000313" key="1">
    <source>
        <dbReference type="EMBL" id="TKK85378.1"/>
    </source>
</evidence>
<dbReference type="Proteomes" id="UP000308705">
    <property type="component" value="Unassembled WGS sequence"/>
</dbReference>
<reference evidence="1 2" key="1">
    <citation type="submission" date="2019-04" db="EMBL/GenBank/DDBJ databases">
        <title>Herbidospora sp. NEAU-GS14.nov., a novel actinomycete isolated from soil.</title>
        <authorList>
            <person name="Han L."/>
        </authorList>
    </citation>
    <scope>NUCLEOTIDE SEQUENCE [LARGE SCALE GENOMIC DNA]</scope>
    <source>
        <strain evidence="1 2">NEAU-GS14</strain>
    </source>
</reference>
<dbReference type="AlphaFoldDB" id="A0A4U3M8P0"/>
<gene>
    <name evidence="1" type="ORF">FDA94_26080</name>
</gene>